<keyword evidence="6" id="KW-1185">Reference proteome</keyword>
<sequence>MRIVVQRVSHAQVCVEGNEVGRIGHGLLVLIGIEDADRQTDADALAEKLVKLRIFDDERGVMNLSLLDTHGEMLVVSQFTLMASTRKGNRPSYIRASRPEFAIPLYEYFCQRCTELLARPVATGQFGADMQVSLCNDGPVTILLDTHTDL</sequence>
<dbReference type="STRING" id="393921.HQ45_05620"/>
<dbReference type="SUPFAM" id="SSF69500">
    <property type="entry name" value="DTD-like"/>
    <property type="match status" value="1"/>
</dbReference>
<feature type="short sequence motif" description="Gly-cisPro motif, important for rejection of L-amino acids" evidence="2">
    <location>
        <begin position="138"/>
        <end position="139"/>
    </location>
</feature>
<comment type="catalytic activity">
    <reaction evidence="2">
        <text>glycyl-tRNA(Ala) + H2O = tRNA(Ala) + glycine + H(+)</text>
        <dbReference type="Rhea" id="RHEA:53744"/>
        <dbReference type="Rhea" id="RHEA-COMP:9657"/>
        <dbReference type="Rhea" id="RHEA-COMP:13640"/>
        <dbReference type="ChEBI" id="CHEBI:15377"/>
        <dbReference type="ChEBI" id="CHEBI:15378"/>
        <dbReference type="ChEBI" id="CHEBI:57305"/>
        <dbReference type="ChEBI" id="CHEBI:78442"/>
        <dbReference type="ChEBI" id="CHEBI:78522"/>
    </reaction>
</comment>
<evidence type="ECO:0000313" key="5">
    <source>
        <dbReference type="Proteomes" id="UP000030136"/>
    </source>
</evidence>
<keyword evidence="2 4" id="KW-0378">Hydrolase</keyword>
<organism evidence="4 6">
    <name type="scientific">Porphyromonas crevioricanis</name>
    <dbReference type="NCBI Taxonomy" id="393921"/>
    <lineage>
        <taxon>Bacteria</taxon>
        <taxon>Pseudomonadati</taxon>
        <taxon>Bacteroidota</taxon>
        <taxon>Bacteroidia</taxon>
        <taxon>Bacteroidales</taxon>
        <taxon>Porphyromonadaceae</taxon>
        <taxon>Porphyromonas</taxon>
    </lineage>
</organism>
<comment type="subcellular location">
    <subcellularLocation>
        <location evidence="2">Cytoplasm</location>
    </subcellularLocation>
</comment>
<comment type="similarity">
    <text evidence="1 2">Belongs to the DTD family.</text>
</comment>
<dbReference type="AlphaFoldDB" id="A0A0A2G1R4"/>
<dbReference type="RefSeq" id="WP_023938724.1">
    <property type="nucleotide sequence ID" value="NZ_FUXH01000012.1"/>
</dbReference>
<keyword evidence="2" id="KW-0820">tRNA-binding</keyword>
<dbReference type="OrthoDB" id="9801395at2"/>
<reference evidence="3 5" key="1">
    <citation type="submission" date="2014-08" db="EMBL/GenBank/DDBJ databases">
        <title>Porphyromonas crevioricanis strain:COT-253_OH1447 Genome sequencing.</title>
        <authorList>
            <person name="Wallis C."/>
            <person name="Deusch O."/>
            <person name="O'Flynn C."/>
            <person name="Davis I."/>
            <person name="Jospin G."/>
            <person name="Darling A.E."/>
            <person name="Coil D.A."/>
            <person name="Alexiev A."/>
            <person name="Horsfall A."/>
            <person name="Kirkwood N."/>
            <person name="Harris S."/>
            <person name="Eisen J.A."/>
        </authorList>
    </citation>
    <scope>NUCLEOTIDE SEQUENCE [LARGE SCALE GENOMIC DNA]</scope>
    <source>
        <strain evidence="5">COT-253 OH1447</strain>
        <strain evidence="3">COT-253_OH1447</strain>
    </source>
</reference>
<dbReference type="InterPro" id="IPR003732">
    <property type="entry name" value="Daa-tRNA_deacyls_DTD"/>
</dbReference>
<dbReference type="Gene3D" id="3.50.80.10">
    <property type="entry name" value="D-tyrosyl-tRNA(Tyr) deacylase"/>
    <property type="match status" value="1"/>
</dbReference>
<name>A0A0A2G1R4_9PORP</name>
<dbReference type="Pfam" id="PF02580">
    <property type="entry name" value="Tyr_Deacylase"/>
    <property type="match status" value="1"/>
</dbReference>
<comment type="function">
    <text evidence="2">An aminoacyl-tRNA editing enzyme that deacylates mischarged D-aminoacyl-tRNAs. Also deacylates mischarged glycyl-tRNA(Ala), protecting cells against glycine mischarging by AlaRS. Acts via tRNA-based rather than protein-based catalysis; rejects L-amino acids rather than detecting D-amino acids in the active site. By recycling D-aminoacyl-tRNA to D-amino acids and free tRNA molecules, this enzyme counteracts the toxicity associated with the formation of D-aminoacyl-tRNA entities in vivo and helps enforce protein L-homochirality.</text>
</comment>
<dbReference type="GO" id="GO:0043908">
    <property type="term" value="F:Ser(Gly)-tRNA(Ala) hydrolase activity"/>
    <property type="evidence" value="ECO:0007669"/>
    <property type="project" value="UniProtKB-UniRule"/>
</dbReference>
<evidence type="ECO:0000313" key="6">
    <source>
        <dbReference type="Proteomes" id="UP000249300"/>
    </source>
</evidence>
<proteinExistence type="inferred from homology"/>
<dbReference type="EMBL" id="JQJC01000006">
    <property type="protein sequence ID" value="KGN96362.1"/>
    <property type="molecule type" value="Genomic_DNA"/>
</dbReference>
<dbReference type="PANTHER" id="PTHR10472">
    <property type="entry name" value="D-TYROSYL-TRNA TYR DEACYLASE"/>
    <property type="match status" value="1"/>
</dbReference>
<dbReference type="KEGG" id="pcre:NCTC12858_00525"/>
<comment type="catalytic activity">
    <reaction evidence="2">
        <text>a D-aminoacyl-tRNA + H2O = a tRNA + a D-alpha-amino acid + H(+)</text>
        <dbReference type="Rhea" id="RHEA:13953"/>
        <dbReference type="Rhea" id="RHEA-COMP:10123"/>
        <dbReference type="Rhea" id="RHEA-COMP:10124"/>
        <dbReference type="ChEBI" id="CHEBI:15377"/>
        <dbReference type="ChEBI" id="CHEBI:15378"/>
        <dbReference type="ChEBI" id="CHEBI:59871"/>
        <dbReference type="ChEBI" id="CHEBI:78442"/>
        <dbReference type="ChEBI" id="CHEBI:79333"/>
        <dbReference type="EC" id="3.1.1.96"/>
    </reaction>
</comment>
<dbReference type="GO" id="GO:0106026">
    <property type="term" value="F:Gly-tRNA(Ala) deacylase activity"/>
    <property type="evidence" value="ECO:0007669"/>
    <property type="project" value="UniProtKB-UniRule"/>
</dbReference>
<dbReference type="EC" id="3.1.1.-" evidence="2"/>
<keyword evidence="2" id="KW-0963">Cytoplasm</keyword>
<dbReference type="Proteomes" id="UP000249300">
    <property type="component" value="Chromosome 1"/>
</dbReference>
<dbReference type="EC" id="3.1.1.96" evidence="2"/>
<evidence type="ECO:0000256" key="1">
    <source>
        <dbReference type="ARBA" id="ARBA00009673"/>
    </source>
</evidence>
<dbReference type="GO" id="GO:0051500">
    <property type="term" value="F:D-tyrosyl-tRNA(Tyr) deacylase activity"/>
    <property type="evidence" value="ECO:0007669"/>
    <property type="project" value="TreeGrafter"/>
</dbReference>
<evidence type="ECO:0000256" key="2">
    <source>
        <dbReference type="HAMAP-Rule" id="MF_00518"/>
    </source>
</evidence>
<dbReference type="GO" id="GO:0019478">
    <property type="term" value="P:D-amino acid catabolic process"/>
    <property type="evidence" value="ECO:0007669"/>
    <property type="project" value="UniProtKB-UniRule"/>
</dbReference>
<dbReference type="EMBL" id="LS483447">
    <property type="protein sequence ID" value="SQH72698.1"/>
    <property type="molecule type" value="Genomic_DNA"/>
</dbReference>
<dbReference type="PANTHER" id="PTHR10472:SF5">
    <property type="entry name" value="D-AMINOACYL-TRNA DEACYLASE 1"/>
    <property type="match status" value="1"/>
</dbReference>
<dbReference type="Proteomes" id="UP000030136">
    <property type="component" value="Unassembled WGS sequence"/>
</dbReference>
<dbReference type="InterPro" id="IPR023509">
    <property type="entry name" value="DTD-like_sf"/>
</dbReference>
<reference evidence="4 6" key="2">
    <citation type="submission" date="2018-06" db="EMBL/GenBank/DDBJ databases">
        <authorList>
            <consortium name="Pathogen Informatics"/>
            <person name="Doyle S."/>
        </authorList>
    </citation>
    <scope>NUCLEOTIDE SEQUENCE [LARGE SCALE GENOMIC DNA]</scope>
    <source>
        <strain evidence="4 6">NCTC12858</strain>
    </source>
</reference>
<keyword evidence="2" id="KW-0694">RNA-binding</keyword>
<evidence type="ECO:0000313" key="4">
    <source>
        <dbReference type="EMBL" id="SQH72698.1"/>
    </source>
</evidence>
<dbReference type="FunFam" id="3.50.80.10:FF:000001">
    <property type="entry name" value="D-aminoacyl-tRNA deacylase"/>
    <property type="match status" value="1"/>
</dbReference>
<dbReference type="HAMAP" id="MF_00518">
    <property type="entry name" value="Deacylase_Dtd"/>
    <property type="match status" value="1"/>
</dbReference>
<protein>
    <recommendedName>
        <fullName evidence="2">D-aminoacyl-tRNA deacylase</fullName>
        <shortName evidence="2">DTD</shortName>
        <ecNumber evidence="2">3.1.1.96</ecNumber>
    </recommendedName>
    <alternativeName>
        <fullName evidence="2">Gly-tRNA(Ala) deacylase</fullName>
        <ecNumber evidence="2">3.1.1.-</ecNumber>
    </alternativeName>
</protein>
<evidence type="ECO:0000313" key="3">
    <source>
        <dbReference type="EMBL" id="KGN96362.1"/>
    </source>
</evidence>
<dbReference type="CDD" id="cd00563">
    <property type="entry name" value="Dtyr_deacylase"/>
    <property type="match status" value="1"/>
</dbReference>
<accession>A0A0A2G1R4</accession>
<gene>
    <name evidence="2 4" type="primary">dtd</name>
    <name evidence="3" type="ORF">HQ38_01885</name>
    <name evidence="4" type="ORF">NCTC12858_00525</name>
</gene>
<dbReference type="NCBIfam" id="TIGR00256">
    <property type="entry name" value="D-aminoacyl-tRNA deacylase"/>
    <property type="match status" value="1"/>
</dbReference>
<dbReference type="GO" id="GO:0005737">
    <property type="term" value="C:cytoplasm"/>
    <property type="evidence" value="ECO:0007669"/>
    <property type="project" value="UniProtKB-SubCell"/>
</dbReference>
<comment type="domain">
    <text evidence="2">A Gly-cisPro motif from one monomer fits into the active site of the other monomer to allow specific chiral rejection of L-amino acids.</text>
</comment>
<dbReference type="eggNOG" id="COG1490">
    <property type="taxonomic scope" value="Bacteria"/>
</dbReference>
<comment type="subunit">
    <text evidence="2">Homodimer.</text>
</comment>
<dbReference type="GO" id="GO:0000049">
    <property type="term" value="F:tRNA binding"/>
    <property type="evidence" value="ECO:0007669"/>
    <property type="project" value="UniProtKB-UniRule"/>
</dbReference>